<name>A0A822ZKK9_NELNU</name>
<dbReference type="AlphaFoldDB" id="A0A822ZKK9"/>
<keyword evidence="4" id="KW-0677">Repeat</keyword>
<evidence type="ECO:0000313" key="10">
    <source>
        <dbReference type="Proteomes" id="UP000607653"/>
    </source>
</evidence>
<evidence type="ECO:0000256" key="5">
    <source>
        <dbReference type="ARBA" id="ARBA00022989"/>
    </source>
</evidence>
<accession>A0A822ZKK9</accession>
<dbReference type="Gene3D" id="3.40.50.300">
    <property type="entry name" value="P-loop containing nucleotide triphosphate hydrolases"/>
    <property type="match status" value="1"/>
</dbReference>
<keyword evidence="10" id="KW-1185">Reference proteome</keyword>
<dbReference type="PANTHER" id="PTHR45136:SF2">
    <property type="entry name" value="ABC TRANSPORTER DOMAIN-CONTAINING PROTEIN"/>
    <property type="match status" value="1"/>
</dbReference>
<dbReference type="PANTHER" id="PTHR45136">
    <property type="entry name" value="ABC TRANSPORTER DOMAIN-CONTAINING PROTEIN"/>
    <property type="match status" value="1"/>
</dbReference>
<protein>
    <submittedName>
        <fullName evidence="9">Uncharacterized protein</fullName>
    </submittedName>
</protein>
<keyword evidence="2" id="KW-0813">Transport</keyword>
<gene>
    <name evidence="9" type="ORF">HUJ06_003932</name>
</gene>
<comment type="caution">
    <text evidence="9">The sequence shown here is derived from an EMBL/GenBank/DDBJ whole genome shotgun (WGS) entry which is preliminary data.</text>
</comment>
<keyword evidence="7" id="KW-0325">Glycoprotein</keyword>
<evidence type="ECO:0000313" key="9">
    <source>
        <dbReference type="EMBL" id="DAD45702.1"/>
    </source>
</evidence>
<organism evidence="9 10">
    <name type="scientific">Nelumbo nucifera</name>
    <name type="common">Sacred lotus</name>
    <dbReference type="NCBI Taxonomy" id="4432"/>
    <lineage>
        <taxon>Eukaryota</taxon>
        <taxon>Viridiplantae</taxon>
        <taxon>Streptophyta</taxon>
        <taxon>Embryophyta</taxon>
        <taxon>Tracheophyta</taxon>
        <taxon>Spermatophyta</taxon>
        <taxon>Magnoliopsida</taxon>
        <taxon>Proteales</taxon>
        <taxon>Nelumbonaceae</taxon>
        <taxon>Nelumbo</taxon>
    </lineage>
</organism>
<feature type="transmembrane region" description="Helical" evidence="8">
    <location>
        <begin position="116"/>
        <end position="142"/>
    </location>
</feature>
<dbReference type="InterPro" id="IPR036640">
    <property type="entry name" value="ABC1_TM_sf"/>
</dbReference>
<evidence type="ECO:0000256" key="4">
    <source>
        <dbReference type="ARBA" id="ARBA00022737"/>
    </source>
</evidence>
<dbReference type="GO" id="GO:0005524">
    <property type="term" value="F:ATP binding"/>
    <property type="evidence" value="ECO:0007669"/>
    <property type="project" value="InterPro"/>
</dbReference>
<dbReference type="Gene3D" id="1.20.1560.10">
    <property type="entry name" value="ABC transporter type 1, transmembrane domain"/>
    <property type="match status" value="1"/>
</dbReference>
<sequence>MVKNVDQIAMANGGSIIEIGSHNELINKTNDHYTRLAKLQRQFSCDDTEQTSELCCMCSLVARSSVGQLSINKSPASFMSPFPVKNQLPVSYPPPSFTRLLLLNSPRWKNGVMGSLYAIIFGAVQSVYAITIGGMISTFSILEPQRDARTDPNILL</sequence>
<evidence type="ECO:0000256" key="1">
    <source>
        <dbReference type="ARBA" id="ARBA00007577"/>
    </source>
</evidence>
<evidence type="ECO:0000256" key="8">
    <source>
        <dbReference type="SAM" id="Phobius"/>
    </source>
</evidence>
<dbReference type="GO" id="GO:0016020">
    <property type="term" value="C:membrane"/>
    <property type="evidence" value="ECO:0007669"/>
    <property type="project" value="InterPro"/>
</dbReference>
<dbReference type="InterPro" id="IPR027417">
    <property type="entry name" value="P-loop_NTPase"/>
</dbReference>
<evidence type="ECO:0000256" key="6">
    <source>
        <dbReference type="ARBA" id="ARBA00023136"/>
    </source>
</evidence>
<evidence type="ECO:0000256" key="3">
    <source>
        <dbReference type="ARBA" id="ARBA00022692"/>
    </source>
</evidence>
<reference evidence="9 10" key="1">
    <citation type="journal article" date="2020" name="Mol. Biol. Evol.">
        <title>Distinct Expression and Methylation Patterns for Genes with Different Fates following a Single Whole-Genome Duplication in Flowering Plants.</title>
        <authorList>
            <person name="Shi T."/>
            <person name="Rahmani R.S."/>
            <person name="Gugger P.F."/>
            <person name="Wang M."/>
            <person name="Li H."/>
            <person name="Zhang Y."/>
            <person name="Li Z."/>
            <person name="Wang Q."/>
            <person name="Van de Peer Y."/>
            <person name="Marchal K."/>
            <person name="Chen J."/>
        </authorList>
    </citation>
    <scope>NUCLEOTIDE SEQUENCE [LARGE SCALE GENOMIC DNA]</scope>
    <source>
        <tissue evidence="9">Leaf</tissue>
    </source>
</reference>
<dbReference type="Proteomes" id="UP000607653">
    <property type="component" value="Unassembled WGS sequence"/>
</dbReference>
<keyword evidence="3 8" id="KW-0812">Transmembrane</keyword>
<dbReference type="EMBL" id="DUZY01000007">
    <property type="protein sequence ID" value="DAD45702.1"/>
    <property type="molecule type" value="Genomic_DNA"/>
</dbReference>
<keyword evidence="6 8" id="KW-0472">Membrane</keyword>
<evidence type="ECO:0000256" key="2">
    <source>
        <dbReference type="ARBA" id="ARBA00022448"/>
    </source>
</evidence>
<proteinExistence type="inferred from homology"/>
<comment type="similarity">
    <text evidence="1">Belongs to the ABC transporter superfamily. ABCB family. Multidrug resistance exporter (TC 3.A.1.201) subfamily.</text>
</comment>
<keyword evidence="5 8" id="KW-1133">Transmembrane helix</keyword>
<evidence type="ECO:0000256" key="7">
    <source>
        <dbReference type="ARBA" id="ARBA00023180"/>
    </source>
</evidence>